<evidence type="ECO:0000256" key="7">
    <source>
        <dbReference type="SAM" id="Phobius"/>
    </source>
</evidence>
<dbReference type="Pfam" id="PF07690">
    <property type="entry name" value="MFS_1"/>
    <property type="match status" value="1"/>
</dbReference>
<feature type="transmembrane region" description="Helical" evidence="7">
    <location>
        <begin position="32"/>
        <end position="51"/>
    </location>
</feature>
<evidence type="ECO:0000256" key="6">
    <source>
        <dbReference type="ARBA" id="ARBA00023136"/>
    </source>
</evidence>
<dbReference type="CDD" id="cd17369">
    <property type="entry name" value="MFS_ShiA_like"/>
    <property type="match status" value="1"/>
</dbReference>
<keyword evidence="10" id="KW-1185">Reference proteome</keyword>
<keyword evidence="4 7" id="KW-0812">Transmembrane</keyword>
<keyword evidence="2" id="KW-0813">Transport</keyword>
<keyword evidence="3" id="KW-1003">Cell membrane</keyword>
<feature type="transmembrane region" description="Helical" evidence="7">
    <location>
        <begin position="250"/>
        <end position="274"/>
    </location>
</feature>
<feature type="transmembrane region" description="Helical" evidence="7">
    <location>
        <begin position="121"/>
        <end position="148"/>
    </location>
</feature>
<dbReference type="Proteomes" id="UP001597478">
    <property type="component" value="Unassembled WGS sequence"/>
</dbReference>
<feature type="transmembrane region" description="Helical" evidence="7">
    <location>
        <begin position="193"/>
        <end position="216"/>
    </location>
</feature>
<feature type="domain" description="Major facilitator superfamily (MFS) profile" evidence="8">
    <location>
        <begin position="20"/>
        <end position="435"/>
    </location>
</feature>
<dbReference type="PROSITE" id="PS50850">
    <property type="entry name" value="MFS"/>
    <property type="match status" value="1"/>
</dbReference>
<dbReference type="PROSITE" id="PS00217">
    <property type="entry name" value="SUGAR_TRANSPORT_2"/>
    <property type="match status" value="1"/>
</dbReference>
<feature type="transmembrane region" description="Helical" evidence="7">
    <location>
        <begin position="160"/>
        <end position="181"/>
    </location>
</feature>
<dbReference type="Pfam" id="PF00083">
    <property type="entry name" value="Sugar_tr"/>
    <property type="match status" value="1"/>
</dbReference>
<comment type="caution">
    <text evidence="9">The sequence shown here is derived from an EMBL/GenBank/DDBJ whole genome shotgun (WGS) entry which is preliminary data.</text>
</comment>
<feature type="transmembrane region" description="Helical" evidence="7">
    <location>
        <begin position="93"/>
        <end position="115"/>
    </location>
</feature>
<dbReference type="InterPro" id="IPR005829">
    <property type="entry name" value="Sugar_transporter_CS"/>
</dbReference>
<evidence type="ECO:0000313" key="9">
    <source>
        <dbReference type="EMBL" id="MFD2801172.1"/>
    </source>
</evidence>
<proteinExistence type="predicted"/>
<protein>
    <submittedName>
        <fullName evidence="9">MFS transporter</fullName>
    </submittedName>
</protein>
<evidence type="ECO:0000256" key="4">
    <source>
        <dbReference type="ARBA" id="ARBA00022692"/>
    </source>
</evidence>
<evidence type="ECO:0000256" key="1">
    <source>
        <dbReference type="ARBA" id="ARBA00004651"/>
    </source>
</evidence>
<dbReference type="Gene3D" id="1.20.1250.20">
    <property type="entry name" value="MFS general substrate transporter like domains"/>
    <property type="match status" value="2"/>
</dbReference>
<dbReference type="SUPFAM" id="SSF103473">
    <property type="entry name" value="MFS general substrate transporter"/>
    <property type="match status" value="1"/>
</dbReference>
<name>A0ABW5WDJ1_9PSEU</name>
<feature type="transmembrane region" description="Helical" evidence="7">
    <location>
        <begin position="286"/>
        <end position="305"/>
    </location>
</feature>
<dbReference type="EMBL" id="JBHUOF010000021">
    <property type="protein sequence ID" value="MFD2801172.1"/>
    <property type="molecule type" value="Genomic_DNA"/>
</dbReference>
<feature type="transmembrane region" description="Helical" evidence="7">
    <location>
        <begin position="381"/>
        <end position="403"/>
    </location>
</feature>
<dbReference type="InterPro" id="IPR020846">
    <property type="entry name" value="MFS_dom"/>
</dbReference>
<evidence type="ECO:0000313" key="10">
    <source>
        <dbReference type="Proteomes" id="UP001597478"/>
    </source>
</evidence>
<feature type="transmembrane region" description="Helical" evidence="7">
    <location>
        <begin position="409"/>
        <end position="430"/>
    </location>
</feature>
<dbReference type="PANTHER" id="PTHR43045">
    <property type="entry name" value="SHIKIMATE TRANSPORTER"/>
    <property type="match status" value="1"/>
</dbReference>
<gene>
    <name evidence="9" type="ORF">ACFS2C_17400</name>
</gene>
<dbReference type="InterPro" id="IPR036259">
    <property type="entry name" value="MFS_trans_sf"/>
</dbReference>
<keyword evidence="5 7" id="KW-1133">Transmembrane helix</keyword>
<dbReference type="InterPro" id="IPR005828">
    <property type="entry name" value="MFS_sugar_transport-like"/>
</dbReference>
<accession>A0ABW5WDJ1</accession>
<feature type="transmembrane region" description="Helical" evidence="7">
    <location>
        <begin position="341"/>
        <end position="360"/>
    </location>
</feature>
<evidence type="ECO:0000259" key="8">
    <source>
        <dbReference type="PROSITE" id="PS50850"/>
    </source>
</evidence>
<sequence length="442" mass="46887">MILGVSAARAAPTPVRHRTVLASSMIGTTVEWYDFFLYSTASSLVFGPLFFPAGNDVVGTMLSFATFFVGFIARPVGAVLFGHIGDRLGRKRTLVATMLIMGVATALVGLLPTYAQAGVVAPILLVVLRVLQGLAIGGEWAGAVLLAVEYAPVGRRGWYGSWPQVGLGIGLALGTGLFALLGRLMDEEQFLSYGWRAAFLLSIVLVVVGLLVRLRVEETPEFERMRAGATSRDVVPFVELFRDRASRRHVVLGLLARWGDGVAFNTWAVFALTYCTTTLGLDRTPVLIAVTAGAALMAALIPVMGRVADRYGARTGYLAGMVLFGLSVYPAFLGFQTKEPIVVGTVLVLTLGVAYAVSYAPEGTLFAQLFPTRTRYTGMSFVYQFSGIYASGLTPMLVTALVAAGGGGIGWVCAYLVAVAVVSAGATAAIRRRDLHLTGEPG</sequence>
<evidence type="ECO:0000256" key="2">
    <source>
        <dbReference type="ARBA" id="ARBA00022448"/>
    </source>
</evidence>
<feature type="transmembrane region" description="Helical" evidence="7">
    <location>
        <begin position="317"/>
        <end position="335"/>
    </location>
</feature>
<evidence type="ECO:0000256" key="3">
    <source>
        <dbReference type="ARBA" id="ARBA00022475"/>
    </source>
</evidence>
<dbReference type="PANTHER" id="PTHR43045:SF1">
    <property type="entry name" value="SHIKIMATE TRANSPORTER"/>
    <property type="match status" value="1"/>
</dbReference>
<evidence type="ECO:0000256" key="5">
    <source>
        <dbReference type="ARBA" id="ARBA00022989"/>
    </source>
</evidence>
<feature type="transmembrane region" description="Helical" evidence="7">
    <location>
        <begin position="57"/>
        <end position="81"/>
    </location>
</feature>
<reference evidence="10" key="1">
    <citation type="journal article" date="2019" name="Int. J. Syst. Evol. Microbiol.">
        <title>The Global Catalogue of Microorganisms (GCM) 10K type strain sequencing project: providing services to taxonomists for standard genome sequencing and annotation.</title>
        <authorList>
            <consortium name="The Broad Institute Genomics Platform"/>
            <consortium name="The Broad Institute Genome Sequencing Center for Infectious Disease"/>
            <person name="Wu L."/>
            <person name="Ma J."/>
        </authorList>
    </citation>
    <scope>NUCLEOTIDE SEQUENCE [LARGE SCALE GENOMIC DNA]</scope>
    <source>
        <strain evidence="10">IBRC-M 10906</strain>
    </source>
</reference>
<keyword evidence="6 7" id="KW-0472">Membrane</keyword>
<dbReference type="InterPro" id="IPR011701">
    <property type="entry name" value="MFS"/>
</dbReference>
<comment type="subcellular location">
    <subcellularLocation>
        <location evidence="1">Cell membrane</location>
        <topology evidence="1">Multi-pass membrane protein</topology>
    </subcellularLocation>
</comment>
<organism evidence="9 10">
    <name type="scientific">Prauserella oleivorans</name>
    <dbReference type="NCBI Taxonomy" id="1478153"/>
    <lineage>
        <taxon>Bacteria</taxon>
        <taxon>Bacillati</taxon>
        <taxon>Actinomycetota</taxon>
        <taxon>Actinomycetes</taxon>
        <taxon>Pseudonocardiales</taxon>
        <taxon>Pseudonocardiaceae</taxon>
        <taxon>Prauserella</taxon>
    </lineage>
</organism>